<dbReference type="Gene3D" id="6.10.340.10">
    <property type="match status" value="1"/>
</dbReference>
<evidence type="ECO:0000313" key="27">
    <source>
        <dbReference type="Proteomes" id="UP001589709"/>
    </source>
</evidence>
<comment type="cofactor">
    <cofactor evidence="3">
        <name>Mg(2+)</name>
        <dbReference type="ChEBI" id="CHEBI:18420"/>
    </cofactor>
</comment>
<keyword evidence="20" id="KW-0464">Manganese</keyword>
<evidence type="ECO:0000256" key="18">
    <source>
        <dbReference type="ARBA" id="ARBA00023016"/>
    </source>
</evidence>
<protein>
    <recommendedName>
        <fullName evidence="21">Signal transduction histidine-protein kinase/phosphatase MprB</fullName>
        <ecNumber evidence="5">2.7.13.3</ecNumber>
    </recommendedName>
    <alternativeName>
        <fullName evidence="22">Mycobacterial persistence regulator B</fullName>
    </alternativeName>
</protein>
<dbReference type="PROSITE" id="PS50885">
    <property type="entry name" value="HAMP"/>
    <property type="match status" value="1"/>
</dbReference>
<evidence type="ECO:0000256" key="19">
    <source>
        <dbReference type="ARBA" id="ARBA00023026"/>
    </source>
</evidence>
<proteinExistence type="predicted"/>
<keyword evidence="11" id="KW-0418">Kinase</keyword>
<keyword evidence="10" id="KW-0547">Nucleotide-binding</keyword>
<evidence type="ECO:0000256" key="15">
    <source>
        <dbReference type="ARBA" id="ARBA00022912"/>
    </source>
</evidence>
<dbReference type="PANTHER" id="PTHR44936:SF9">
    <property type="entry name" value="SENSOR PROTEIN CREC"/>
    <property type="match status" value="1"/>
</dbReference>
<evidence type="ECO:0000256" key="21">
    <source>
        <dbReference type="ARBA" id="ARBA00040454"/>
    </source>
</evidence>
<dbReference type="EC" id="2.7.13.3" evidence="5"/>
<evidence type="ECO:0000256" key="6">
    <source>
        <dbReference type="ARBA" id="ARBA00022475"/>
    </source>
</evidence>
<keyword evidence="17" id="KW-0902">Two-component regulatory system</keyword>
<dbReference type="SUPFAM" id="SSF47384">
    <property type="entry name" value="Homodimeric domain of signal transducing histidine kinase"/>
    <property type="match status" value="1"/>
</dbReference>
<evidence type="ECO:0000256" key="8">
    <source>
        <dbReference type="ARBA" id="ARBA00022679"/>
    </source>
</evidence>
<dbReference type="SMART" id="SM00388">
    <property type="entry name" value="HisKA"/>
    <property type="match status" value="1"/>
</dbReference>
<comment type="caution">
    <text evidence="26">The sequence shown here is derived from an EMBL/GenBank/DDBJ whole genome shotgun (WGS) entry which is preliminary data.</text>
</comment>
<evidence type="ECO:0000256" key="7">
    <source>
        <dbReference type="ARBA" id="ARBA00022553"/>
    </source>
</evidence>
<evidence type="ECO:0000256" key="20">
    <source>
        <dbReference type="ARBA" id="ARBA00023211"/>
    </source>
</evidence>
<keyword evidence="19" id="KW-0843">Virulence</keyword>
<gene>
    <name evidence="26" type="ORF">ACFF45_30125</name>
</gene>
<feature type="transmembrane region" description="Helical" evidence="23">
    <location>
        <begin position="125"/>
        <end position="145"/>
    </location>
</feature>
<evidence type="ECO:0000256" key="10">
    <source>
        <dbReference type="ARBA" id="ARBA00022741"/>
    </source>
</evidence>
<dbReference type="Pfam" id="PF00512">
    <property type="entry name" value="HisKA"/>
    <property type="match status" value="1"/>
</dbReference>
<evidence type="ECO:0000256" key="22">
    <source>
        <dbReference type="ARBA" id="ARBA00041776"/>
    </source>
</evidence>
<keyword evidence="27" id="KW-1185">Reference proteome</keyword>
<dbReference type="PROSITE" id="PS50109">
    <property type="entry name" value="HIS_KIN"/>
    <property type="match status" value="1"/>
</dbReference>
<sequence>MRRRLIQSTLAVVLVVIAVFGVSLVVVETKTISNSAQERVESEAVRLTGIVDSRILGHEQITSEILVDQVGDDRYAVVRIPGQPPIEIGQKPSGDVIESVRRGEQGETVVVREPRSAVTREVGRTLLMIGAVALLAVIAAVLLALRQANRLASPLTDLAETAERLGSGDPRPRRKRYGVPELDRVADVLDASAERIARMLTAERRLAADASHQLRTPLTALSMRLEEITVTDDPATVKEEATIALTQVERLTDVVERLLTNSRDPRTGSAVTFDLDEVIQQQLAEWRPAYRGVGRAIVSSGKRHLEAVGTPGAVAQVLAALIENSLMHGGGTVALRTRVTGNQAVIEVTDEGPGVPADLGARIFERAISGRNSTGIGLAVARDLAEADGGRLEMLQAKPPVFGLFLSRTPVQKSAQEERTVR</sequence>
<keyword evidence="14" id="KW-0460">Magnesium</keyword>
<dbReference type="PANTHER" id="PTHR44936">
    <property type="entry name" value="SENSOR PROTEIN CREC"/>
    <property type="match status" value="1"/>
</dbReference>
<keyword evidence="18" id="KW-0346">Stress response</keyword>
<feature type="domain" description="HAMP" evidence="25">
    <location>
        <begin position="149"/>
        <end position="201"/>
    </location>
</feature>
<dbReference type="Gene3D" id="3.30.450.250">
    <property type="match status" value="1"/>
</dbReference>
<evidence type="ECO:0000256" key="13">
    <source>
        <dbReference type="ARBA" id="ARBA00022840"/>
    </source>
</evidence>
<name>A0ABV5N966_9ACTN</name>
<dbReference type="GO" id="GO:0005524">
    <property type="term" value="F:ATP binding"/>
    <property type="evidence" value="ECO:0007669"/>
    <property type="project" value="UniProtKB-KW"/>
</dbReference>
<dbReference type="Pfam" id="PF02518">
    <property type="entry name" value="HATPase_c"/>
    <property type="match status" value="1"/>
</dbReference>
<dbReference type="SMART" id="SM00387">
    <property type="entry name" value="HATPase_c"/>
    <property type="match status" value="1"/>
</dbReference>
<evidence type="ECO:0000256" key="23">
    <source>
        <dbReference type="SAM" id="Phobius"/>
    </source>
</evidence>
<evidence type="ECO:0000256" key="4">
    <source>
        <dbReference type="ARBA" id="ARBA00004651"/>
    </source>
</evidence>
<dbReference type="Pfam" id="PF18092">
    <property type="entry name" value="DraK_HK_N"/>
    <property type="match status" value="1"/>
</dbReference>
<evidence type="ECO:0000256" key="1">
    <source>
        <dbReference type="ARBA" id="ARBA00000085"/>
    </source>
</evidence>
<organism evidence="26 27">
    <name type="scientific">Streptomyces cinereospinus</name>
    <dbReference type="NCBI Taxonomy" id="285561"/>
    <lineage>
        <taxon>Bacteria</taxon>
        <taxon>Bacillati</taxon>
        <taxon>Actinomycetota</taxon>
        <taxon>Actinomycetes</taxon>
        <taxon>Kitasatosporales</taxon>
        <taxon>Streptomycetaceae</taxon>
        <taxon>Streptomyces</taxon>
    </lineage>
</organism>
<dbReference type="InterPro" id="IPR003594">
    <property type="entry name" value="HATPase_dom"/>
</dbReference>
<dbReference type="EMBL" id="JBHMCY010000080">
    <property type="protein sequence ID" value="MFB9466837.1"/>
    <property type="molecule type" value="Genomic_DNA"/>
</dbReference>
<accession>A0ABV5N966</accession>
<dbReference type="Gene3D" id="1.10.287.130">
    <property type="match status" value="1"/>
</dbReference>
<dbReference type="InterPro" id="IPR003661">
    <property type="entry name" value="HisK_dim/P_dom"/>
</dbReference>
<evidence type="ECO:0000256" key="16">
    <source>
        <dbReference type="ARBA" id="ARBA00022989"/>
    </source>
</evidence>
<reference evidence="26 27" key="1">
    <citation type="submission" date="2024-09" db="EMBL/GenBank/DDBJ databases">
        <authorList>
            <person name="Sun Q."/>
            <person name="Mori K."/>
        </authorList>
    </citation>
    <scope>NUCLEOTIDE SEQUENCE [LARGE SCALE GENOMIC DNA]</scope>
    <source>
        <strain evidence="26 27">JCM 6917</strain>
    </source>
</reference>
<comment type="cofactor">
    <cofactor evidence="2">
        <name>Mn(2+)</name>
        <dbReference type="ChEBI" id="CHEBI:29035"/>
    </cofactor>
</comment>
<dbReference type="CDD" id="cd00075">
    <property type="entry name" value="HATPase"/>
    <property type="match status" value="1"/>
</dbReference>
<evidence type="ECO:0000256" key="12">
    <source>
        <dbReference type="ARBA" id="ARBA00022801"/>
    </source>
</evidence>
<dbReference type="InterPro" id="IPR004358">
    <property type="entry name" value="Sig_transdc_His_kin-like_C"/>
</dbReference>
<keyword evidence="7" id="KW-0597">Phosphoprotein</keyword>
<evidence type="ECO:0000256" key="17">
    <source>
        <dbReference type="ARBA" id="ARBA00023012"/>
    </source>
</evidence>
<dbReference type="PRINTS" id="PR00344">
    <property type="entry name" value="BCTRLSENSOR"/>
</dbReference>
<dbReference type="InterPro" id="IPR036890">
    <property type="entry name" value="HATPase_C_sf"/>
</dbReference>
<feature type="transmembrane region" description="Helical" evidence="23">
    <location>
        <begin position="6"/>
        <end position="27"/>
    </location>
</feature>
<comment type="catalytic activity">
    <reaction evidence="1">
        <text>ATP + protein L-histidine = ADP + protein N-phospho-L-histidine.</text>
        <dbReference type="EC" id="2.7.13.3"/>
    </reaction>
</comment>
<keyword evidence="15" id="KW-0904">Protein phosphatase</keyword>
<feature type="domain" description="Histidine kinase" evidence="24">
    <location>
        <begin position="209"/>
        <end position="410"/>
    </location>
</feature>
<evidence type="ECO:0000259" key="24">
    <source>
        <dbReference type="PROSITE" id="PS50109"/>
    </source>
</evidence>
<keyword evidence="9 23" id="KW-0812">Transmembrane</keyword>
<evidence type="ECO:0000256" key="11">
    <source>
        <dbReference type="ARBA" id="ARBA00022777"/>
    </source>
</evidence>
<evidence type="ECO:0000313" key="26">
    <source>
        <dbReference type="EMBL" id="MFB9466837.1"/>
    </source>
</evidence>
<evidence type="ECO:0000259" key="25">
    <source>
        <dbReference type="PROSITE" id="PS50885"/>
    </source>
</evidence>
<dbReference type="InterPro" id="IPR005467">
    <property type="entry name" value="His_kinase_dom"/>
</dbReference>
<evidence type="ECO:0000256" key="9">
    <source>
        <dbReference type="ARBA" id="ARBA00022692"/>
    </source>
</evidence>
<dbReference type="InterPro" id="IPR050980">
    <property type="entry name" value="2C_sensor_his_kinase"/>
</dbReference>
<dbReference type="Gene3D" id="3.30.565.10">
    <property type="entry name" value="Histidine kinase-like ATPase, C-terminal domain"/>
    <property type="match status" value="1"/>
</dbReference>
<keyword evidence="16 23" id="KW-1133">Transmembrane helix</keyword>
<dbReference type="InterPro" id="IPR003660">
    <property type="entry name" value="HAMP_dom"/>
</dbReference>
<dbReference type="InterPro" id="IPR040868">
    <property type="entry name" value="DraK_HK_N"/>
</dbReference>
<dbReference type="CDD" id="cd00082">
    <property type="entry name" value="HisKA"/>
    <property type="match status" value="1"/>
</dbReference>
<keyword evidence="6" id="KW-1003">Cell membrane</keyword>
<comment type="subcellular location">
    <subcellularLocation>
        <location evidence="4">Cell membrane</location>
        <topology evidence="4">Multi-pass membrane protein</topology>
    </subcellularLocation>
</comment>
<keyword evidence="23" id="KW-0472">Membrane</keyword>
<keyword evidence="8" id="KW-0808">Transferase</keyword>
<dbReference type="InterPro" id="IPR036097">
    <property type="entry name" value="HisK_dim/P_sf"/>
</dbReference>
<dbReference type="RefSeq" id="WP_381349893.1">
    <property type="nucleotide sequence ID" value="NZ_JBHMCY010000080.1"/>
</dbReference>
<keyword evidence="12" id="KW-0378">Hydrolase</keyword>
<evidence type="ECO:0000256" key="14">
    <source>
        <dbReference type="ARBA" id="ARBA00022842"/>
    </source>
</evidence>
<dbReference type="Proteomes" id="UP001589709">
    <property type="component" value="Unassembled WGS sequence"/>
</dbReference>
<evidence type="ECO:0000256" key="2">
    <source>
        <dbReference type="ARBA" id="ARBA00001936"/>
    </source>
</evidence>
<evidence type="ECO:0000256" key="5">
    <source>
        <dbReference type="ARBA" id="ARBA00012438"/>
    </source>
</evidence>
<keyword evidence="13 26" id="KW-0067">ATP-binding</keyword>
<dbReference type="SUPFAM" id="SSF55874">
    <property type="entry name" value="ATPase domain of HSP90 chaperone/DNA topoisomerase II/histidine kinase"/>
    <property type="match status" value="1"/>
</dbReference>
<evidence type="ECO:0000256" key="3">
    <source>
        <dbReference type="ARBA" id="ARBA00001946"/>
    </source>
</evidence>